<accession>A0A3N6S1A3</accession>
<feature type="transmembrane region" description="Helical" evidence="1">
    <location>
        <begin position="58"/>
        <end position="75"/>
    </location>
</feature>
<comment type="caution">
    <text evidence="3">The sequence shown here is derived from an EMBL/GenBank/DDBJ whole genome shotgun (WGS) entry which is preliminary data.</text>
</comment>
<dbReference type="RefSeq" id="WP_124232325.1">
    <property type="nucleotide sequence ID" value="NZ_RHHM01000003.1"/>
</dbReference>
<keyword evidence="1" id="KW-0812">Transmembrane</keyword>
<dbReference type="PANTHER" id="PTHR37829">
    <property type="entry name" value="PHAGE-LIKE ELEMENT PBSX PROTEIN XKDT"/>
    <property type="match status" value="1"/>
</dbReference>
<evidence type="ECO:0000313" key="4">
    <source>
        <dbReference type="Proteomes" id="UP000279457"/>
    </source>
</evidence>
<name>A0A3N6S1A3_9GAMM</name>
<evidence type="ECO:0000256" key="1">
    <source>
        <dbReference type="SAM" id="Phobius"/>
    </source>
</evidence>
<reference evidence="3 4" key="1">
    <citation type="submission" date="2018-10" db="EMBL/GenBank/DDBJ databases">
        <title>Draft genome sequence for the type isolate of Erwinia psidii, agent causal of bacterial blight in guava (Psidium guajava) and wilt and die-back of Eucalyptus spp.</title>
        <authorList>
            <person name="Hermenegildo P.S."/>
            <person name="Santos S.A."/>
            <person name="Guimaraes L.M.S."/>
            <person name="Vidigal P.M.P."/>
            <person name="Pereira I.C."/>
            <person name="Badel J.L."/>
            <person name="Alfenas-Zerbini P."/>
            <person name="Ferreira M.A.S.V."/>
            <person name="Alfenas A.C."/>
        </authorList>
    </citation>
    <scope>NUCLEOTIDE SEQUENCE [LARGE SCALE GENOMIC DNA]</scope>
    <source>
        <strain evidence="3 4">IBSBF 435</strain>
    </source>
</reference>
<sequence>MPITEAQIREELNAVVSEQGLVTNTSDMSPFWRLILAIVITPVLWLKNALVGTVMANLFLATAGGTFLDLFAWAVNLTRKAATAAAGVVRFIKTEADREITVPEGTVIQTERINGTVYRLITTSGVTLSAGTVSALVPVTAELAGSGFNLAPGYFRILPVAIDGIASAVTEDDWLTTPGADAESDDDLRDRIRNQYNMVGQYHTDAVYRGLIAGIAGLNTDRIYFEYDAPRGPGTANVYLLLDSGIASQPFIDTVNDYVMTQGNHGHGDDVLCVALPETLHDLSVSVYLFSDSVLTDEQIVTLLGNIENLIRCAFRENTDYDVKKTWPHSRFSMSRLGEEIHAAFSDVQSLEFSLGDIVSDLNVPRLNSLNVVNADG</sequence>
<evidence type="ECO:0000313" key="3">
    <source>
        <dbReference type="EMBL" id="RQM39358.1"/>
    </source>
</evidence>
<dbReference type="Pfam" id="PF04865">
    <property type="entry name" value="Baseplate_J"/>
    <property type="match status" value="1"/>
</dbReference>
<protein>
    <recommendedName>
        <fullName evidence="2">Baseplate protein J-like barrel domain-containing protein</fullName>
    </recommendedName>
</protein>
<dbReference type="InterPro" id="IPR052399">
    <property type="entry name" value="Phage_Baseplate_Assmbl_Protein"/>
</dbReference>
<keyword evidence="1" id="KW-1133">Transmembrane helix</keyword>
<feature type="transmembrane region" description="Helical" evidence="1">
    <location>
        <begin position="30"/>
        <end position="46"/>
    </location>
</feature>
<gene>
    <name evidence="3" type="ORF">EB241_05015</name>
</gene>
<dbReference type="InterPro" id="IPR006949">
    <property type="entry name" value="Barrel_Baseplate_J-like"/>
</dbReference>
<dbReference type="PANTHER" id="PTHR37829:SF3">
    <property type="entry name" value="PROTEIN JAYE-RELATED"/>
    <property type="match status" value="1"/>
</dbReference>
<dbReference type="AlphaFoldDB" id="A0A3N6S1A3"/>
<dbReference type="OrthoDB" id="6103450at2"/>
<organism evidence="3 4">
    <name type="scientific">Erwinia psidii</name>
    <dbReference type="NCBI Taxonomy" id="69224"/>
    <lineage>
        <taxon>Bacteria</taxon>
        <taxon>Pseudomonadati</taxon>
        <taxon>Pseudomonadota</taxon>
        <taxon>Gammaproteobacteria</taxon>
        <taxon>Enterobacterales</taxon>
        <taxon>Erwiniaceae</taxon>
        <taxon>Erwinia</taxon>
    </lineage>
</organism>
<keyword evidence="4" id="KW-1185">Reference proteome</keyword>
<evidence type="ECO:0000259" key="2">
    <source>
        <dbReference type="Pfam" id="PF04865"/>
    </source>
</evidence>
<proteinExistence type="predicted"/>
<dbReference type="Proteomes" id="UP000279457">
    <property type="component" value="Unassembled WGS sequence"/>
</dbReference>
<dbReference type="EMBL" id="RHHM01000003">
    <property type="protein sequence ID" value="RQM39358.1"/>
    <property type="molecule type" value="Genomic_DNA"/>
</dbReference>
<feature type="domain" description="Baseplate protein J-like barrel" evidence="2">
    <location>
        <begin position="89"/>
        <end position="175"/>
    </location>
</feature>
<keyword evidence="1" id="KW-0472">Membrane</keyword>